<dbReference type="InterPro" id="IPR051328">
    <property type="entry name" value="T7SS_ABC-Transporter"/>
</dbReference>
<proteinExistence type="predicted"/>
<evidence type="ECO:0000256" key="5">
    <source>
        <dbReference type="SAM" id="Phobius"/>
    </source>
</evidence>
<protein>
    <submittedName>
        <fullName evidence="7">YhgE/Pip domain-containing protein</fullName>
    </submittedName>
</protein>
<feature type="transmembrane region" description="Helical" evidence="5">
    <location>
        <begin position="20"/>
        <end position="38"/>
    </location>
</feature>
<feature type="transmembrane region" description="Helical" evidence="5">
    <location>
        <begin position="715"/>
        <end position="733"/>
    </location>
</feature>
<dbReference type="Gene3D" id="3.40.1710.10">
    <property type="entry name" value="abc type-2 transporter like domain"/>
    <property type="match status" value="1"/>
</dbReference>
<gene>
    <name evidence="7" type="ORF">JS528_08560</name>
</gene>
<feature type="transmembrane region" description="Helical" evidence="5">
    <location>
        <begin position="590"/>
        <end position="611"/>
    </location>
</feature>
<keyword evidence="2 5" id="KW-0812">Transmembrane</keyword>
<dbReference type="InterPro" id="IPR017500">
    <property type="entry name" value="Phage_infect_YhgE_N"/>
</dbReference>
<comment type="caution">
    <text evidence="7">The sequence shown here is derived from an EMBL/GenBank/DDBJ whole genome shotgun (WGS) entry which is preliminary data.</text>
</comment>
<evidence type="ECO:0000256" key="3">
    <source>
        <dbReference type="ARBA" id="ARBA00022989"/>
    </source>
</evidence>
<sequence length="751" mass="79110">MRNVWTILRNDIRRIRGSVIALIIAIGLVLMPSFYAWFNIYANWNPYDSTGGMKVAVVNSDKGYRGDMLPATVNVGDQVANALRANDSLDWTFVSESKAREGVKSGEYYAAIVIPKDFSADLFSLLDAGGASDDTTAGSSKTLKVRKANLVYYSNPKKNPIGSTVTNQGASTVRQQIGDTLTASVAKAAAGTLDSVMSYLDTDHSLRSITALSANLRREASDLSDAADLASNYAALADSAASMLAASAKSMGEAKDSLGTRATSTKDIAGKLGKASAAADKANAGMSDGLDAAADAFDAVGENAESALDKPADGAADTAASLRAISTNRIRPMIDALTQYRGTLVSIRGSLDTAPAQAAMDRAIADVDRTLKRLADADAMIDAAADKAEDKGQSIAGTGRDIAAQAKAGAQSIRDLKRSYQTNVVTSITGIADSTKRTGTDAKALLDEAVAALADVTTSVGGSSSGSGASAGIREVTSNIGKAHDTLLEQSRKLSSAADRIDEAMASGGVDTVRTLFSQPTDTIALALSTPVSMKRVAVYPIANNGSSMTPFYTLLAIWVGSMFLGIILKTNVSENIAAMLDRPKAWQLYLGRGLTFVAFSLAQTTVLGLGDLLYLRAQTVDPFLFMLCLWWSSIVCSTFIYTLAAVFANIGKAVCALLMVSQIAGIGGTFPVEMLPDGFRQLYPYLPFSHAITALRETVGGFYGDVYWEQMGRMGVYLVVALLIGFTLYAPVSRLMARSNRILSGTLALN</sequence>
<keyword evidence="3 5" id="KW-1133">Transmembrane helix</keyword>
<feature type="transmembrane region" description="Helical" evidence="5">
    <location>
        <begin position="552"/>
        <end position="569"/>
    </location>
</feature>
<dbReference type="PANTHER" id="PTHR43077">
    <property type="entry name" value="TRANSPORT PERMEASE YVFS-RELATED"/>
    <property type="match status" value="1"/>
</dbReference>
<feature type="domain" description="ABC-2 type transporter transmembrane" evidence="6">
    <location>
        <begin position="497"/>
        <end position="725"/>
    </location>
</feature>
<accession>A0ABS5URG3</accession>
<feature type="domain" description="ABC-2 type transporter transmembrane" evidence="6">
    <location>
        <begin position="23"/>
        <end position="183"/>
    </location>
</feature>
<evidence type="ECO:0000313" key="8">
    <source>
        <dbReference type="Proteomes" id="UP000773064"/>
    </source>
</evidence>
<dbReference type="RefSeq" id="WP_214358649.1">
    <property type="nucleotide sequence ID" value="NZ_JAFEJS010000009.1"/>
</dbReference>
<reference evidence="7 8" key="1">
    <citation type="journal article" date="2021" name="Environ. Microbiol.">
        <title>Genetic insights into the dark matter of the mammalian gut microbiota through targeted genome reconstruction.</title>
        <authorList>
            <person name="Lugli G.A."/>
            <person name="Alessandri G."/>
            <person name="Milani C."/>
            <person name="Viappiani A."/>
            <person name="Fontana F."/>
            <person name="Tarracchini C."/>
            <person name="Mancabelli L."/>
            <person name="Argentini C."/>
            <person name="Ruiz L."/>
            <person name="Margolles A."/>
            <person name="van Sinderen D."/>
            <person name="Turroni F."/>
            <person name="Ventura M."/>
        </authorList>
    </citation>
    <scope>NUCLEOTIDE SEQUENCE [LARGE SCALE GENOMIC DNA]</scope>
    <source>
        <strain evidence="7 8">MA2</strain>
    </source>
</reference>
<feature type="transmembrane region" description="Helical" evidence="5">
    <location>
        <begin position="655"/>
        <end position="673"/>
    </location>
</feature>
<keyword evidence="4 5" id="KW-0472">Membrane</keyword>
<dbReference type="InterPro" id="IPR013525">
    <property type="entry name" value="ABC2_TM"/>
</dbReference>
<evidence type="ECO:0000313" key="7">
    <source>
        <dbReference type="EMBL" id="MBT1173396.1"/>
    </source>
</evidence>
<dbReference type="NCBIfam" id="TIGR03061">
    <property type="entry name" value="pip_yhgE_Nterm"/>
    <property type="match status" value="1"/>
</dbReference>
<keyword evidence="8" id="KW-1185">Reference proteome</keyword>
<dbReference type="PANTHER" id="PTHR43077:SF10">
    <property type="entry name" value="TRANSPORT PERMEASE PROTEIN"/>
    <property type="match status" value="1"/>
</dbReference>
<evidence type="ECO:0000256" key="1">
    <source>
        <dbReference type="ARBA" id="ARBA00004141"/>
    </source>
</evidence>
<name>A0ABS5URG3_9BIFI</name>
<dbReference type="EMBL" id="JAFEJS010000009">
    <property type="protein sequence ID" value="MBT1173396.1"/>
    <property type="molecule type" value="Genomic_DNA"/>
</dbReference>
<feature type="transmembrane region" description="Helical" evidence="5">
    <location>
        <begin position="623"/>
        <end position="648"/>
    </location>
</feature>
<comment type="subcellular location">
    <subcellularLocation>
        <location evidence="1">Membrane</location>
        <topology evidence="1">Multi-pass membrane protein</topology>
    </subcellularLocation>
</comment>
<dbReference type="Pfam" id="PF12698">
    <property type="entry name" value="ABC2_membrane_3"/>
    <property type="match status" value="2"/>
</dbReference>
<organism evidence="7 8">
    <name type="scientific">Bifidobacterium santillanense</name>
    <dbReference type="NCBI Taxonomy" id="2809028"/>
    <lineage>
        <taxon>Bacteria</taxon>
        <taxon>Bacillati</taxon>
        <taxon>Actinomycetota</taxon>
        <taxon>Actinomycetes</taxon>
        <taxon>Bifidobacteriales</taxon>
        <taxon>Bifidobacteriaceae</taxon>
        <taxon>Bifidobacterium</taxon>
    </lineage>
</organism>
<evidence type="ECO:0000256" key="4">
    <source>
        <dbReference type="ARBA" id="ARBA00023136"/>
    </source>
</evidence>
<dbReference type="NCBIfam" id="TIGR03062">
    <property type="entry name" value="pip_yhgE_Cterm"/>
    <property type="match status" value="1"/>
</dbReference>
<dbReference type="Proteomes" id="UP000773064">
    <property type="component" value="Unassembled WGS sequence"/>
</dbReference>
<evidence type="ECO:0000259" key="6">
    <source>
        <dbReference type="Pfam" id="PF12698"/>
    </source>
</evidence>
<evidence type="ECO:0000256" key="2">
    <source>
        <dbReference type="ARBA" id="ARBA00022692"/>
    </source>
</evidence>
<dbReference type="InterPro" id="IPR017501">
    <property type="entry name" value="Phage_infect_YhgE_C"/>
</dbReference>